<sequence length="477" mass="55666">MDKEVADLKILEIHIYGYGKLENKVLTNFHDLNVFYGENEAGKSTIMSFIHSVLFGFPTKQQSELRYEPKKGAKYGGQLVIQTEEKGKVVIERVKGRAVGDVSVLLEDGSTGGDELLNELLSNIDKSLYQSIFSFNLHGLQNVHQLKNEDLGKFLFSTGTIGSDRLLVVESELQKEIDNLFKPNGKKPLINEKLQEVKSVFEELKKAEQQNGQYGKLLEEKELLEREIEQNQFTVTELQKKIRQLEEWERLAPFVKERDLLQADLEQNHVTFPVDGLSRLEQVQQLLKPLEAQRKILIEQKAKLQAELSEILPKEQLIAKDSAIQRALERLPLYETLMEEESVWLAERSHLSANIEELKERLHFPIHKERLFQIDTSIFMKEKIAEAEKKQVRLKERKTELDEQFAREKEELERLELQKELLKEDMLPQAEREAKKQLLLKRNNQESIEKELRNTQDKIYLLQMSVKNERKQARQNQ</sequence>
<gene>
    <name evidence="3" type="ORF">FA727_00915</name>
</gene>
<dbReference type="InterPro" id="IPR027417">
    <property type="entry name" value="P-loop_NTPase"/>
</dbReference>
<dbReference type="PANTHER" id="PTHR41259:SF1">
    <property type="entry name" value="DOUBLE-STRAND BREAK REPAIR RAD50 ATPASE, PUTATIVE-RELATED"/>
    <property type="match status" value="1"/>
</dbReference>
<feature type="coiled-coil region" evidence="1">
    <location>
        <begin position="190"/>
        <end position="241"/>
    </location>
</feature>
<evidence type="ECO:0000256" key="1">
    <source>
        <dbReference type="SAM" id="Coils"/>
    </source>
</evidence>
<dbReference type="Gene3D" id="3.40.50.300">
    <property type="entry name" value="P-loop containing nucleotide triphosphate hydrolases"/>
    <property type="match status" value="1"/>
</dbReference>
<keyword evidence="1" id="KW-0175">Coiled coil</keyword>
<dbReference type="PANTHER" id="PTHR41259">
    <property type="entry name" value="DOUBLE-STRAND BREAK REPAIR RAD50 ATPASE, PUTATIVE-RELATED"/>
    <property type="match status" value="1"/>
</dbReference>
<keyword evidence="4" id="KW-1185">Reference proteome</keyword>
<evidence type="ECO:0000259" key="2">
    <source>
        <dbReference type="Pfam" id="PF13514"/>
    </source>
</evidence>
<evidence type="ECO:0000313" key="3">
    <source>
        <dbReference type="EMBL" id="TKC18151.1"/>
    </source>
</evidence>
<feature type="coiled-coil region" evidence="1">
    <location>
        <begin position="280"/>
        <end position="307"/>
    </location>
</feature>
<reference evidence="3 4" key="1">
    <citation type="journal article" date="2011" name="J. Microbiol.">
        <title>Bacillus kyonggiensis sp. nov., isolated from soil of a lettuce field.</title>
        <authorList>
            <person name="Dong K."/>
            <person name="Lee S."/>
        </authorList>
    </citation>
    <scope>NUCLEOTIDE SEQUENCE [LARGE SCALE GENOMIC DNA]</scope>
    <source>
        <strain evidence="3 4">NB22</strain>
    </source>
</reference>
<accession>A0A4U1D6M4</accession>
<name>A0A4U1D6M4_9BACI</name>
<proteinExistence type="predicted"/>
<organism evidence="3 4">
    <name type="scientific">Robertmurraya kyonggiensis</name>
    <dbReference type="NCBI Taxonomy" id="1037680"/>
    <lineage>
        <taxon>Bacteria</taxon>
        <taxon>Bacillati</taxon>
        <taxon>Bacillota</taxon>
        <taxon>Bacilli</taxon>
        <taxon>Bacillales</taxon>
        <taxon>Bacillaceae</taxon>
        <taxon>Robertmurraya</taxon>
    </lineage>
</organism>
<dbReference type="Proteomes" id="UP000307756">
    <property type="component" value="Unassembled WGS sequence"/>
</dbReference>
<evidence type="ECO:0000313" key="4">
    <source>
        <dbReference type="Proteomes" id="UP000307756"/>
    </source>
</evidence>
<dbReference type="InterPro" id="IPR038734">
    <property type="entry name" value="YhaN_AAA"/>
</dbReference>
<protein>
    <recommendedName>
        <fullName evidence="2">YhaN AAA domain-containing protein</fullName>
    </recommendedName>
</protein>
<dbReference type="SUPFAM" id="SSF52540">
    <property type="entry name" value="P-loop containing nucleoside triphosphate hydrolases"/>
    <property type="match status" value="1"/>
</dbReference>
<dbReference type="EMBL" id="SWBM01000001">
    <property type="protein sequence ID" value="TKC18151.1"/>
    <property type="molecule type" value="Genomic_DNA"/>
</dbReference>
<feature type="domain" description="YhaN AAA" evidence="2">
    <location>
        <begin position="9"/>
        <end position="210"/>
    </location>
</feature>
<feature type="coiled-coil region" evidence="1">
    <location>
        <begin position="384"/>
        <end position="425"/>
    </location>
</feature>
<dbReference type="AlphaFoldDB" id="A0A4U1D6M4"/>
<comment type="caution">
    <text evidence="3">The sequence shown here is derived from an EMBL/GenBank/DDBJ whole genome shotgun (WGS) entry which is preliminary data.</text>
</comment>
<dbReference type="Pfam" id="PF13514">
    <property type="entry name" value="AAA_27"/>
    <property type="match status" value="1"/>
</dbReference>